<dbReference type="GO" id="GO:0046872">
    <property type="term" value="F:metal ion binding"/>
    <property type="evidence" value="ECO:0007669"/>
    <property type="project" value="UniProtKB-UniRule"/>
</dbReference>
<proteinExistence type="predicted"/>
<dbReference type="GO" id="GO:0008240">
    <property type="term" value="F:tripeptidyl-peptidase activity"/>
    <property type="evidence" value="ECO:0007669"/>
    <property type="project" value="TreeGrafter"/>
</dbReference>
<dbReference type="Proteomes" id="UP000298061">
    <property type="component" value="Unassembled WGS sequence"/>
</dbReference>
<dbReference type="PANTHER" id="PTHR14218">
    <property type="entry name" value="PROTEASE S8 TRIPEPTIDYL PEPTIDASE I CLN2"/>
    <property type="match status" value="1"/>
</dbReference>
<evidence type="ECO:0000313" key="3">
    <source>
        <dbReference type="EMBL" id="TFY81696.1"/>
    </source>
</evidence>
<evidence type="ECO:0000259" key="2">
    <source>
        <dbReference type="PROSITE" id="PS51695"/>
    </source>
</evidence>
<dbReference type="STRING" id="135208.A0A4Z0A3U6"/>
<name>A0A4Z0A3U6_9AGAM</name>
<dbReference type="InterPro" id="IPR050819">
    <property type="entry name" value="Tripeptidyl-peptidase_I"/>
</dbReference>
<dbReference type="PROSITE" id="PS51695">
    <property type="entry name" value="SEDOLISIN"/>
    <property type="match status" value="1"/>
</dbReference>
<dbReference type="SUPFAM" id="SSF52743">
    <property type="entry name" value="Subtilisin-like"/>
    <property type="match status" value="1"/>
</dbReference>
<comment type="cofactor">
    <cofactor evidence="1">
        <name>Ca(2+)</name>
        <dbReference type="ChEBI" id="CHEBI:29108"/>
    </cofactor>
    <text evidence="1">Binds 1 Ca(2+) ion per subunit.</text>
</comment>
<accession>A0A4Z0A3U6</accession>
<dbReference type="PANTHER" id="PTHR14218:SF19">
    <property type="entry name" value="SERINE PROTEASE AORO, PUTATIVE (AFU_ORTHOLOGUE AFUA_6G10250)-RELATED"/>
    <property type="match status" value="1"/>
</dbReference>
<dbReference type="AlphaFoldDB" id="A0A4Z0A3U6"/>
<keyword evidence="1" id="KW-0479">Metal-binding</keyword>
<reference evidence="3 4" key="1">
    <citation type="submission" date="2019-02" db="EMBL/GenBank/DDBJ databases">
        <title>Genome sequencing of the rare red list fungi Hericium alpestre (H. flagellum).</title>
        <authorList>
            <person name="Buettner E."/>
            <person name="Kellner H."/>
        </authorList>
    </citation>
    <scope>NUCLEOTIDE SEQUENCE [LARGE SCALE GENOMIC DNA]</scope>
    <source>
        <strain evidence="3 4">DSM 108284</strain>
    </source>
</reference>
<keyword evidence="1" id="KW-0106">Calcium</keyword>
<dbReference type="Gene3D" id="3.40.50.200">
    <property type="entry name" value="Peptidase S8/S53 domain"/>
    <property type="match status" value="1"/>
</dbReference>
<sequence length="97" mass="9963">MVSTWQGEERGGGGTSFSAPVIASTVAPLNDELIAAGKSPLSFINPLLYATKEAFRDVTRGHNPGCGTPGFNAVPGWDPISGVGTPIYSALKAFVGI</sequence>
<feature type="binding site" evidence="1">
    <location>
        <position position="78"/>
    </location>
    <ligand>
        <name>Ca(2+)</name>
        <dbReference type="ChEBI" id="CHEBI:29108"/>
    </ligand>
</feature>
<comment type="caution">
    <text evidence="1">Lacks conserved residue(s) required for the propagation of feature annotation.</text>
</comment>
<feature type="binding site" evidence="1">
    <location>
        <position position="57"/>
    </location>
    <ligand>
        <name>Ca(2+)</name>
        <dbReference type="ChEBI" id="CHEBI:29108"/>
    </ligand>
</feature>
<gene>
    <name evidence="3" type="ORF">EWM64_g2315</name>
</gene>
<dbReference type="GO" id="GO:0004252">
    <property type="term" value="F:serine-type endopeptidase activity"/>
    <property type="evidence" value="ECO:0007669"/>
    <property type="project" value="InterPro"/>
</dbReference>
<evidence type="ECO:0000313" key="4">
    <source>
        <dbReference type="Proteomes" id="UP000298061"/>
    </source>
</evidence>
<comment type="caution">
    <text evidence="3">The sequence shown here is derived from an EMBL/GenBank/DDBJ whole genome shotgun (WGS) entry which is preliminary data.</text>
</comment>
<dbReference type="EMBL" id="SFCI01000183">
    <property type="protein sequence ID" value="TFY81696.1"/>
    <property type="molecule type" value="Genomic_DNA"/>
</dbReference>
<dbReference type="OrthoDB" id="409122at2759"/>
<protein>
    <recommendedName>
        <fullName evidence="2">Peptidase S53 domain-containing protein</fullName>
    </recommendedName>
</protein>
<feature type="binding site" evidence="1">
    <location>
        <position position="76"/>
    </location>
    <ligand>
        <name>Ca(2+)</name>
        <dbReference type="ChEBI" id="CHEBI:29108"/>
    </ligand>
</feature>
<keyword evidence="4" id="KW-1185">Reference proteome</keyword>
<evidence type="ECO:0000256" key="1">
    <source>
        <dbReference type="PROSITE-ProRule" id="PRU01032"/>
    </source>
</evidence>
<dbReference type="InterPro" id="IPR036852">
    <property type="entry name" value="Peptidase_S8/S53_dom_sf"/>
</dbReference>
<dbReference type="InterPro" id="IPR030400">
    <property type="entry name" value="Sedolisin_dom"/>
</dbReference>
<organism evidence="3 4">
    <name type="scientific">Hericium alpestre</name>
    <dbReference type="NCBI Taxonomy" id="135208"/>
    <lineage>
        <taxon>Eukaryota</taxon>
        <taxon>Fungi</taxon>
        <taxon>Dikarya</taxon>
        <taxon>Basidiomycota</taxon>
        <taxon>Agaricomycotina</taxon>
        <taxon>Agaricomycetes</taxon>
        <taxon>Russulales</taxon>
        <taxon>Hericiaceae</taxon>
        <taxon>Hericium</taxon>
    </lineage>
</organism>
<dbReference type="GO" id="GO:0006508">
    <property type="term" value="P:proteolysis"/>
    <property type="evidence" value="ECO:0007669"/>
    <property type="project" value="InterPro"/>
</dbReference>
<feature type="domain" description="Peptidase S53" evidence="2">
    <location>
        <begin position="1"/>
        <end position="97"/>
    </location>
</feature>
<feature type="binding site" evidence="1">
    <location>
        <position position="58"/>
    </location>
    <ligand>
        <name>Ca(2+)</name>
        <dbReference type="ChEBI" id="CHEBI:29108"/>
    </ligand>
</feature>